<proteinExistence type="predicted"/>
<gene>
    <name evidence="1" type="ORF">TNCV_2047211</name>
</gene>
<comment type="caution">
    <text evidence="1">The sequence shown here is derived from an EMBL/GenBank/DDBJ whole genome shotgun (WGS) entry which is preliminary data.</text>
</comment>
<evidence type="ECO:0000313" key="2">
    <source>
        <dbReference type="Proteomes" id="UP000887159"/>
    </source>
</evidence>
<protein>
    <submittedName>
        <fullName evidence="1">Uncharacterized protein</fullName>
    </submittedName>
</protein>
<dbReference type="AlphaFoldDB" id="A0A8X6SVT3"/>
<keyword evidence="2" id="KW-1185">Reference proteome</keyword>
<name>A0A8X6SVT3_TRICX</name>
<reference evidence="1" key="1">
    <citation type="submission" date="2020-08" db="EMBL/GenBank/DDBJ databases">
        <title>Multicomponent nature underlies the extraordinary mechanical properties of spider dragline silk.</title>
        <authorList>
            <person name="Kono N."/>
            <person name="Nakamura H."/>
            <person name="Mori M."/>
            <person name="Yoshida Y."/>
            <person name="Ohtoshi R."/>
            <person name="Malay A.D."/>
            <person name="Moran D.A.P."/>
            <person name="Tomita M."/>
            <person name="Numata K."/>
            <person name="Arakawa K."/>
        </authorList>
    </citation>
    <scope>NUCLEOTIDE SEQUENCE</scope>
</reference>
<organism evidence="1 2">
    <name type="scientific">Trichonephila clavipes</name>
    <name type="common">Golden silk orbweaver</name>
    <name type="synonym">Nephila clavipes</name>
    <dbReference type="NCBI Taxonomy" id="2585209"/>
    <lineage>
        <taxon>Eukaryota</taxon>
        <taxon>Metazoa</taxon>
        <taxon>Ecdysozoa</taxon>
        <taxon>Arthropoda</taxon>
        <taxon>Chelicerata</taxon>
        <taxon>Arachnida</taxon>
        <taxon>Araneae</taxon>
        <taxon>Araneomorphae</taxon>
        <taxon>Entelegynae</taxon>
        <taxon>Araneoidea</taxon>
        <taxon>Nephilidae</taxon>
        <taxon>Trichonephila</taxon>
    </lineage>
</organism>
<sequence length="155" mass="17146">MSTLSFAPKDFFECTDNSKCSNGSINCIKEVMSLHPVPTQRGYLPYFHPSVINSSFSSPSFLNASCSLLCALSKMTFHWNSNCDLKRSVSVECNSECHHEVDLFFGQQKLSPSSIFSWILSWCGVVVRVSAQVSSSSFDQGSKLRAPSPITLVLF</sequence>
<accession>A0A8X6SVT3</accession>
<dbReference type="EMBL" id="BMAU01021348">
    <property type="protein sequence ID" value="GFY18315.1"/>
    <property type="molecule type" value="Genomic_DNA"/>
</dbReference>
<dbReference type="Proteomes" id="UP000887159">
    <property type="component" value="Unassembled WGS sequence"/>
</dbReference>
<evidence type="ECO:0000313" key="1">
    <source>
        <dbReference type="EMBL" id="GFY18315.1"/>
    </source>
</evidence>